<sequence>MAHTEQLEEGEGRSLRTRLADLEALLGIVNDKIRSVENSVTAAMGQVEEFLEMSKTVEEECTAAVERVEQDVMQGLEEDFADLRAKHDDHHESRWEEYHRTLKLETDAVKAVMQRYDRRINAVMAELMAVKRGETC</sequence>
<proteinExistence type="predicted"/>
<reference evidence="1 2" key="1">
    <citation type="submission" date="2020-04" db="EMBL/GenBank/DDBJ databases">
        <title>Perkinsus olseni comparative genomics.</title>
        <authorList>
            <person name="Bogema D.R."/>
        </authorList>
    </citation>
    <scope>NUCLEOTIDE SEQUENCE [LARGE SCALE GENOMIC DNA]</scope>
    <source>
        <strain evidence="1">ATCC PRA-205</strain>
    </source>
</reference>
<accession>A0A7J6R276</accession>
<evidence type="ECO:0000313" key="1">
    <source>
        <dbReference type="EMBL" id="KAF4714502.1"/>
    </source>
</evidence>
<gene>
    <name evidence="1" type="ORF">FOZ62_026592</name>
</gene>
<dbReference type="Proteomes" id="UP000574390">
    <property type="component" value="Unassembled WGS sequence"/>
</dbReference>
<protein>
    <submittedName>
        <fullName evidence="1">Uncharacterized protein</fullName>
    </submittedName>
</protein>
<organism evidence="1 2">
    <name type="scientific">Perkinsus olseni</name>
    <name type="common">Perkinsus atlanticus</name>
    <dbReference type="NCBI Taxonomy" id="32597"/>
    <lineage>
        <taxon>Eukaryota</taxon>
        <taxon>Sar</taxon>
        <taxon>Alveolata</taxon>
        <taxon>Perkinsozoa</taxon>
        <taxon>Perkinsea</taxon>
        <taxon>Perkinsida</taxon>
        <taxon>Perkinsidae</taxon>
        <taxon>Perkinsus</taxon>
    </lineage>
</organism>
<name>A0A7J6R276_PEROL</name>
<dbReference type="AlphaFoldDB" id="A0A7J6R276"/>
<comment type="caution">
    <text evidence="1">The sequence shown here is derived from an EMBL/GenBank/DDBJ whole genome shotgun (WGS) entry which is preliminary data.</text>
</comment>
<dbReference type="EMBL" id="JABANM010025503">
    <property type="protein sequence ID" value="KAF4714502.1"/>
    <property type="molecule type" value="Genomic_DNA"/>
</dbReference>
<evidence type="ECO:0000313" key="2">
    <source>
        <dbReference type="Proteomes" id="UP000574390"/>
    </source>
</evidence>